<accession>A0ABY8U3D0</accession>
<evidence type="ECO:0000313" key="1">
    <source>
        <dbReference type="EMBL" id="WIA15900.1"/>
    </source>
</evidence>
<dbReference type="Gene3D" id="1.50.10.10">
    <property type="match status" value="2"/>
</dbReference>
<dbReference type="SUPFAM" id="SSF48208">
    <property type="entry name" value="Six-hairpin glycosidases"/>
    <property type="match status" value="1"/>
</dbReference>
<dbReference type="EMBL" id="CP126214">
    <property type="protein sequence ID" value="WIA15900.1"/>
    <property type="molecule type" value="Genomic_DNA"/>
</dbReference>
<proteinExistence type="predicted"/>
<evidence type="ECO:0000313" key="2">
    <source>
        <dbReference type="Proteomes" id="UP001244341"/>
    </source>
</evidence>
<dbReference type="InterPro" id="IPR008928">
    <property type="entry name" value="6-hairpin_glycosidase_sf"/>
</dbReference>
<keyword evidence="2" id="KW-1185">Reference proteome</keyword>
<name>A0ABY8U3D0_TETOB</name>
<reference evidence="1 2" key="1">
    <citation type="submission" date="2023-05" db="EMBL/GenBank/DDBJ databases">
        <title>A 100% complete, gapless, phased diploid assembly of the Scenedesmus obliquus UTEX 3031 genome.</title>
        <authorList>
            <person name="Biondi T.C."/>
            <person name="Hanschen E.R."/>
            <person name="Kwon T."/>
            <person name="Eng W."/>
            <person name="Kruse C.P.S."/>
            <person name="Koehler S.I."/>
            <person name="Kunde Y."/>
            <person name="Gleasner C.D."/>
            <person name="You Mak K.T."/>
            <person name="Polle J."/>
            <person name="Hovde B.T."/>
            <person name="Starkenburg S.R."/>
        </authorList>
    </citation>
    <scope>NUCLEOTIDE SEQUENCE [LARGE SCALE GENOMIC DNA]</scope>
    <source>
        <strain evidence="1 2">DOE0152z</strain>
    </source>
</reference>
<sequence>MRDPKSGMFVWQVSRDGATVTNSSISIMGQWFALNALAARALYRNTSAARADALSVFSVVDAWAHISSAQGGGYSEAASRPAMDAFQITTASSSVASYNANYTAGNGSLLQSGSERGAMMPTGKAAAAAAAAAAATAAGFSRSTNSLMNGIIALHTLYRATHNKVVTARLLELLSILCDKAVVENNIYLNYDASWRPVGNGQMPVNMVKEKFRFKFFTAKFI</sequence>
<organism evidence="1 2">
    <name type="scientific">Tetradesmus obliquus</name>
    <name type="common">Green alga</name>
    <name type="synonym">Acutodesmus obliquus</name>
    <dbReference type="NCBI Taxonomy" id="3088"/>
    <lineage>
        <taxon>Eukaryota</taxon>
        <taxon>Viridiplantae</taxon>
        <taxon>Chlorophyta</taxon>
        <taxon>core chlorophytes</taxon>
        <taxon>Chlorophyceae</taxon>
        <taxon>CS clade</taxon>
        <taxon>Sphaeropleales</taxon>
        <taxon>Scenedesmaceae</taxon>
        <taxon>Tetradesmus</taxon>
    </lineage>
</organism>
<gene>
    <name evidence="1" type="ORF">OEZ85_012649</name>
</gene>
<dbReference type="Proteomes" id="UP001244341">
    <property type="component" value="Chromosome 7b"/>
</dbReference>
<protein>
    <submittedName>
        <fullName evidence="1">Uncharacterized protein</fullName>
    </submittedName>
</protein>
<dbReference type="InterPro" id="IPR012341">
    <property type="entry name" value="6hp_glycosidase-like_sf"/>
</dbReference>